<gene>
    <name evidence="6" type="ORF">ORQ98_19495</name>
</gene>
<evidence type="ECO:0000256" key="4">
    <source>
        <dbReference type="ARBA" id="ARBA00023163"/>
    </source>
</evidence>
<dbReference type="EMBL" id="JAPMOU010000029">
    <property type="protein sequence ID" value="MDE1464145.1"/>
    <property type="molecule type" value="Genomic_DNA"/>
</dbReference>
<dbReference type="InterPro" id="IPR036388">
    <property type="entry name" value="WH-like_DNA-bd_sf"/>
</dbReference>
<evidence type="ECO:0000313" key="7">
    <source>
        <dbReference type="Proteomes" id="UP001528823"/>
    </source>
</evidence>
<dbReference type="PANTHER" id="PTHR30537">
    <property type="entry name" value="HTH-TYPE TRANSCRIPTIONAL REGULATOR"/>
    <property type="match status" value="1"/>
</dbReference>
<dbReference type="Pfam" id="PF03466">
    <property type="entry name" value="LysR_substrate"/>
    <property type="match status" value="1"/>
</dbReference>
<dbReference type="InterPro" id="IPR000847">
    <property type="entry name" value="LysR_HTH_N"/>
</dbReference>
<dbReference type="InterPro" id="IPR005119">
    <property type="entry name" value="LysR_subst-bd"/>
</dbReference>
<dbReference type="Pfam" id="PF00126">
    <property type="entry name" value="HTH_1"/>
    <property type="match status" value="1"/>
</dbReference>
<accession>A0ABT5UD56</accession>
<dbReference type="InterPro" id="IPR036390">
    <property type="entry name" value="WH_DNA-bd_sf"/>
</dbReference>
<dbReference type="Proteomes" id="UP001528823">
    <property type="component" value="Unassembled WGS sequence"/>
</dbReference>
<reference evidence="6 7" key="1">
    <citation type="submission" date="2022-11" db="EMBL/GenBank/DDBJ databases">
        <title>Spartinivicinus poritis sp. nov., isolated from scleractinian coral Porites lutea.</title>
        <authorList>
            <person name="Zhang G."/>
            <person name="Cai L."/>
            <person name="Wei Q."/>
        </authorList>
    </citation>
    <scope>NUCLEOTIDE SEQUENCE [LARGE SCALE GENOMIC DNA]</scope>
    <source>
        <strain evidence="6 7">A2-2</strain>
    </source>
</reference>
<evidence type="ECO:0000313" key="6">
    <source>
        <dbReference type="EMBL" id="MDE1464145.1"/>
    </source>
</evidence>
<name>A0ABT5UD56_9GAMM</name>
<keyword evidence="2" id="KW-0805">Transcription regulation</keyword>
<dbReference type="Gene3D" id="3.40.190.290">
    <property type="match status" value="1"/>
</dbReference>
<organism evidence="6 7">
    <name type="scientific">Spartinivicinus poritis</name>
    <dbReference type="NCBI Taxonomy" id="2994640"/>
    <lineage>
        <taxon>Bacteria</taxon>
        <taxon>Pseudomonadati</taxon>
        <taxon>Pseudomonadota</taxon>
        <taxon>Gammaproteobacteria</taxon>
        <taxon>Oceanospirillales</taxon>
        <taxon>Zooshikellaceae</taxon>
        <taxon>Spartinivicinus</taxon>
    </lineage>
</organism>
<comment type="similarity">
    <text evidence="1">Belongs to the LysR transcriptional regulatory family.</text>
</comment>
<keyword evidence="7" id="KW-1185">Reference proteome</keyword>
<dbReference type="RefSeq" id="WP_274690476.1">
    <property type="nucleotide sequence ID" value="NZ_JAPMOU010000029.1"/>
</dbReference>
<evidence type="ECO:0000256" key="2">
    <source>
        <dbReference type="ARBA" id="ARBA00023015"/>
    </source>
</evidence>
<proteinExistence type="inferred from homology"/>
<protein>
    <submittedName>
        <fullName evidence="6">LysR family transcriptional regulator</fullName>
    </submittedName>
</protein>
<sequence>MHNLNWDDLRLLLAVADTGSQSAAASRLDINQTTISRRLRQLEHQYGKPLLQRQRYGYNFTEEAELLIEQARKMEEHVLEITRAQVNRQRIEPAGKVVVSSTEMVLRYMIVPMLAEFRQRYPCIELVLLADDRVVSLSHMEADIALRYVNSEQQDLVQRRLHTFQYRYFASLDYLQQNPVDETQQLRGHQLLKFEHKAYRYSAQQKHDLANNEVVLRSNHIDVLIDACCNGLGILSIQEKFGMQIPGLQMIMLPPHREASLWIVSHKDNCHLPAIRAVIDFIVEISEQFPAEL</sequence>
<evidence type="ECO:0000259" key="5">
    <source>
        <dbReference type="PROSITE" id="PS50931"/>
    </source>
</evidence>
<feature type="domain" description="HTH lysR-type" evidence="5">
    <location>
        <begin position="4"/>
        <end position="61"/>
    </location>
</feature>
<evidence type="ECO:0000256" key="1">
    <source>
        <dbReference type="ARBA" id="ARBA00009437"/>
    </source>
</evidence>
<dbReference type="InterPro" id="IPR058163">
    <property type="entry name" value="LysR-type_TF_proteobact-type"/>
</dbReference>
<dbReference type="SUPFAM" id="SSF46785">
    <property type="entry name" value="Winged helix' DNA-binding domain"/>
    <property type="match status" value="1"/>
</dbReference>
<evidence type="ECO:0000256" key="3">
    <source>
        <dbReference type="ARBA" id="ARBA00023125"/>
    </source>
</evidence>
<dbReference type="SUPFAM" id="SSF53850">
    <property type="entry name" value="Periplasmic binding protein-like II"/>
    <property type="match status" value="1"/>
</dbReference>
<comment type="caution">
    <text evidence="6">The sequence shown here is derived from an EMBL/GenBank/DDBJ whole genome shotgun (WGS) entry which is preliminary data.</text>
</comment>
<keyword evidence="4" id="KW-0804">Transcription</keyword>
<dbReference type="PANTHER" id="PTHR30537:SF3">
    <property type="entry name" value="TRANSCRIPTIONAL REGULATORY PROTEIN"/>
    <property type="match status" value="1"/>
</dbReference>
<dbReference type="PROSITE" id="PS50931">
    <property type="entry name" value="HTH_LYSR"/>
    <property type="match status" value="1"/>
</dbReference>
<keyword evidence="3" id="KW-0238">DNA-binding</keyword>
<dbReference type="Gene3D" id="1.10.10.10">
    <property type="entry name" value="Winged helix-like DNA-binding domain superfamily/Winged helix DNA-binding domain"/>
    <property type="match status" value="1"/>
</dbReference>